<sequence>MSRHSQRRLEHSHWLLRHADVVFGALRLEKKKTVYEQMAPVQRKKEENKMFASGALLDGPNGGAPRLTGLPHPSGFDGLLSGALLSAAAACDLHYPALRT</sequence>
<evidence type="ECO:0000313" key="1">
    <source>
        <dbReference type="EMBL" id="GBP63780.1"/>
    </source>
</evidence>
<accession>A0A4C1XL00</accession>
<proteinExistence type="predicted"/>
<gene>
    <name evidence="1" type="ORF">EVAR_40380_1</name>
</gene>
<evidence type="ECO:0000313" key="2">
    <source>
        <dbReference type="Proteomes" id="UP000299102"/>
    </source>
</evidence>
<comment type="caution">
    <text evidence="1">The sequence shown here is derived from an EMBL/GenBank/DDBJ whole genome shotgun (WGS) entry which is preliminary data.</text>
</comment>
<keyword evidence="2" id="KW-1185">Reference proteome</keyword>
<dbReference type="Proteomes" id="UP000299102">
    <property type="component" value="Unassembled WGS sequence"/>
</dbReference>
<dbReference type="EMBL" id="BGZK01000879">
    <property type="protein sequence ID" value="GBP63780.1"/>
    <property type="molecule type" value="Genomic_DNA"/>
</dbReference>
<dbReference type="AlphaFoldDB" id="A0A4C1XL00"/>
<name>A0A4C1XL00_EUMVA</name>
<organism evidence="1 2">
    <name type="scientific">Eumeta variegata</name>
    <name type="common">Bagworm moth</name>
    <name type="synonym">Eumeta japonica</name>
    <dbReference type="NCBI Taxonomy" id="151549"/>
    <lineage>
        <taxon>Eukaryota</taxon>
        <taxon>Metazoa</taxon>
        <taxon>Ecdysozoa</taxon>
        <taxon>Arthropoda</taxon>
        <taxon>Hexapoda</taxon>
        <taxon>Insecta</taxon>
        <taxon>Pterygota</taxon>
        <taxon>Neoptera</taxon>
        <taxon>Endopterygota</taxon>
        <taxon>Lepidoptera</taxon>
        <taxon>Glossata</taxon>
        <taxon>Ditrysia</taxon>
        <taxon>Tineoidea</taxon>
        <taxon>Psychidae</taxon>
        <taxon>Oiketicinae</taxon>
        <taxon>Eumeta</taxon>
    </lineage>
</organism>
<reference evidence="1 2" key="1">
    <citation type="journal article" date="2019" name="Commun. Biol.">
        <title>The bagworm genome reveals a unique fibroin gene that provides high tensile strength.</title>
        <authorList>
            <person name="Kono N."/>
            <person name="Nakamura H."/>
            <person name="Ohtoshi R."/>
            <person name="Tomita M."/>
            <person name="Numata K."/>
            <person name="Arakawa K."/>
        </authorList>
    </citation>
    <scope>NUCLEOTIDE SEQUENCE [LARGE SCALE GENOMIC DNA]</scope>
</reference>
<protein>
    <submittedName>
        <fullName evidence="1">Uncharacterized protein</fullName>
    </submittedName>
</protein>